<dbReference type="PANTHER" id="PTHR13510">
    <property type="entry name" value="FYVE-FINGER-CONTAINING RAB5 EFFECTOR PROTEIN RABENOSYN-5-RELATED"/>
    <property type="match status" value="1"/>
</dbReference>
<evidence type="ECO:0008006" key="3">
    <source>
        <dbReference type="Google" id="ProtNLM"/>
    </source>
</evidence>
<organism evidence="1 2">
    <name type="scientific">Aphanomyces euteiches</name>
    <dbReference type="NCBI Taxonomy" id="100861"/>
    <lineage>
        <taxon>Eukaryota</taxon>
        <taxon>Sar</taxon>
        <taxon>Stramenopiles</taxon>
        <taxon>Oomycota</taxon>
        <taxon>Saprolegniomycetes</taxon>
        <taxon>Saprolegniales</taxon>
        <taxon>Verrucalvaceae</taxon>
        <taxon>Aphanomyces</taxon>
    </lineage>
</organism>
<name>A0A6G0W8V3_9STRA</name>
<dbReference type="AlphaFoldDB" id="A0A6G0W8V3"/>
<gene>
    <name evidence="1" type="ORF">Ae201684_017552</name>
</gene>
<dbReference type="SUPFAM" id="SSF57903">
    <property type="entry name" value="FYVE/PHD zinc finger"/>
    <property type="match status" value="1"/>
</dbReference>
<accession>A0A6G0W8V3</accession>
<sequence length="380" mass="42730">MAPGKLPLRRDFFQCPPLDNVQTTTLMQHAKNGLDSMVEMARFQGGPITWTLESDRDGVQQYAGTGALAPPGALMSLYVANVKGTLDAAVDLMRVTTQDEFAAFCTNYTDDVVDCATLYTVDEKRQEPREYVGVRWQCYASPTSLIMGRDLCVVEAQHDVQLNHGFQGWARCMQSVELDCCPSLQESHHLIRAWLHYGGFLVTETPTPGELQIINIQCLDLKGNLPQFLVKLSAKRQTKTLQKIRDNFTKPRKPKPVESIATQNPRKKCMLCKVGRQRLCSTCRQSVCVHCNKYWKMTTADGRKIRVCYTCSSQPIASIPSDGPTTRSEISLDDSVISDGSDLTVSSMTEHSFDRARPSSHRFDAHAFGFERKMERFSRQ</sequence>
<evidence type="ECO:0000313" key="1">
    <source>
        <dbReference type="EMBL" id="KAF0723585.1"/>
    </source>
</evidence>
<comment type="caution">
    <text evidence="1">The sequence shown here is derived from an EMBL/GenBank/DDBJ whole genome shotgun (WGS) entry which is preliminary data.</text>
</comment>
<proteinExistence type="predicted"/>
<evidence type="ECO:0000313" key="2">
    <source>
        <dbReference type="Proteomes" id="UP000481153"/>
    </source>
</evidence>
<dbReference type="SUPFAM" id="SSF55961">
    <property type="entry name" value="Bet v1-like"/>
    <property type="match status" value="1"/>
</dbReference>
<protein>
    <recommendedName>
        <fullName evidence="3">START domain-containing protein</fullName>
    </recommendedName>
</protein>
<dbReference type="EMBL" id="VJMJ01000301">
    <property type="protein sequence ID" value="KAF0723585.1"/>
    <property type="molecule type" value="Genomic_DNA"/>
</dbReference>
<dbReference type="InterPro" id="IPR052727">
    <property type="entry name" value="Rab4/Rab5_effector"/>
</dbReference>
<dbReference type="VEuPathDB" id="FungiDB:AeMF1_003060"/>
<dbReference type="InterPro" id="IPR011011">
    <property type="entry name" value="Znf_FYVE_PHD"/>
</dbReference>
<keyword evidence="2" id="KW-1185">Reference proteome</keyword>
<dbReference type="PANTHER" id="PTHR13510:SF44">
    <property type="entry name" value="RABENOSYN-5"/>
    <property type="match status" value="1"/>
</dbReference>
<dbReference type="InterPro" id="IPR023393">
    <property type="entry name" value="START-like_dom_sf"/>
</dbReference>
<dbReference type="Gene3D" id="3.30.530.20">
    <property type="match status" value="1"/>
</dbReference>
<dbReference type="Proteomes" id="UP000481153">
    <property type="component" value="Unassembled WGS sequence"/>
</dbReference>
<reference evidence="1 2" key="1">
    <citation type="submission" date="2019-07" db="EMBL/GenBank/DDBJ databases">
        <title>Genomics analysis of Aphanomyces spp. identifies a new class of oomycete effector associated with host adaptation.</title>
        <authorList>
            <person name="Gaulin E."/>
        </authorList>
    </citation>
    <scope>NUCLEOTIDE SEQUENCE [LARGE SCALE GENOMIC DNA]</scope>
    <source>
        <strain evidence="1 2">ATCC 201684</strain>
    </source>
</reference>